<organism evidence="2 3">
    <name type="scientific">Caballeronia choica</name>
    <dbReference type="NCBI Taxonomy" id="326476"/>
    <lineage>
        <taxon>Bacteria</taxon>
        <taxon>Pseudomonadati</taxon>
        <taxon>Pseudomonadota</taxon>
        <taxon>Betaproteobacteria</taxon>
        <taxon>Burkholderiales</taxon>
        <taxon>Burkholderiaceae</taxon>
        <taxon>Caballeronia</taxon>
    </lineage>
</organism>
<dbReference type="Proteomes" id="UP000054770">
    <property type="component" value="Unassembled WGS sequence"/>
</dbReference>
<sequence>MARLDTYLAFAFGTCFCAVLLFLAVVIPEPSKNTAFIFRVVLSVAAGGVGAVIPGMLKIRLPYVRAGGAFALAVMVYSFNPPALL</sequence>
<feature type="transmembrane region" description="Helical" evidence="1">
    <location>
        <begin position="6"/>
        <end position="27"/>
    </location>
</feature>
<name>A0A158JU91_9BURK</name>
<keyword evidence="1" id="KW-0472">Membrane</keyword>
<evidence type="ECO:0000256" key="1">
    <source>
        <dbReference type="SAM" id="Phobius"/>
    </source>
</evidence>
<keyword evidence="3" id="KW-1185">Reference proteome</keyword>
<proteinExistence type="predicted"/>
<reference evidence="2" key="1">
    <citation type="submission" date="2016-01" db="EMBL/GenBank/DDBJ databases">
        <authorList>
            <person name="Peeters C."/>
        </authorList>
    </citation>
    <scope>NUCLEOTIDE SEQUENCE [LARGE SCALE GENOMIC DNA]</scope>
    <source>
        <strain evidence="2">LMG 22940</strain>
    </source>
</reference>
<gene>
    <name evidence="2" type="ORF">AWB68_04264</name>
</gene>
<evidence type="ECO:0000313" key="3">
    <source>
        <dbReference type="Proteomes" id="UP000054770"/>
    </source>
</evidence>
<keyword evidence="1" id="KW-0812">Transmembrane</keyword>
<feature type="transmembrane region" description="Helical" evidence="1">
    <location>
        <begin position="36"/>
        <end position="57"/>
    </location>
</feature>
<feature type="transmembrane region" description="Helical" evidence="1">
    <location>
        <begin position="63"/>
        <end position="80"/>
    </location>
</feature>
<keyword evidence="1" id="KW-1133">Transmembrane helix</keyword>
<accession>A0A158JU91</accession>
<evidence type="ECO:0000313" key="2">
    <source>
        <dbReference type="EMBL" id="SAL72368.1"/>
    </source>
</evidence>
<protein>
    <submittedName>
        <fullName evidence="2">Uncharacterized protein</fullName>
    </submittedName>
</protein>
<dbReference type="EMBL" id="FCON02000049">
    <property type="protein sequence ID" value="SAL72368.1"/>
    <property type="molecule type" value="Genomic_DNA"/>
</dbReference>
<comment type="caution">
    <text evidence="2">The sequence shown here is derived from an EMBL/GenBank/DDBJ whole genome shotgun (WGS) entry which is preliminary data.</text>
</comment>
<dbReference type="AlphaFoldDB" id="A0A158JU91"/>